<name>A0A0P5U067_9CRUS</name>
<dbReference type="GO" id="GO:0005737">
    <property type="term" value="C:cytoplasm"/>
    <property type="evidence" value="ECO:0007669"/>
    <property type="project" value="TreeGrafter"/>
</dbReference>
<evidence type="ECO:0000256" key="1">
    <source>
        <dbReference type="ARBA" id="ARBA00006335"/>
    </source>
</evidence>
<dbReference type="InterPro" id="IPR005135">
    <property type="entry name" value="Endo/exonuclease/phosphatase"/>
</dbReference>
<accession>A0A0P5U067</accession>
<dbReference type="InterPro" id="IPR036691">
    <property type="entry name" value="Endo/exonu/phosph_ase_sf"/>
</dbReference>
<dbReference type="PANTHER" id="PTHR16320">
    <property type="entry name" value="SPHINGOMYELINASE FAMILY MEMBER"/>
    <property type="match status" value="1"/>
</dbReference>
<evidence type="ECO:0000256" key="2">
    <source>
        <dbReference type="ARBA" id="ARBA00012369"/>
    </source>
</evidence>
<sequence length="491" mass="55764">MSRISTILSRHSTSVASILDQISFFMVYPWATALSKIIAYYFIPDLNSFGWWSNLKEKFLFGPLLCIFFLGLFPVGLAGFLLWIFICSVFPRKKYSYLELGTKGNKKSEEAKEVFTLACANVLLANEVFCRWNNNGNPMARSKLIGQRLLQQTPYFLQNFLLPQLCKKDTVIADLPDVDILCIQEVWERYWAAIMIDQLGLKYSYFIHDVGDHRLKANCCLFGSGLFVACKYPILAVEFQPFQFRTHYAKFFSYGVLCLKIQINKERIAYVANLHGQAYQGKEPVLYHQLSESLSAINAFRLKTRLPEENVIFDVVCGDFNFDNMSPGDAATQNHPLFNQYIDACSKRPGEDHHWTVGTELRQLRMHEPIVSTADALRHVLIDDVRRRQYVLDADVEEQTTALASIDPSTDKNGNSKIPFFALLLCGGICFIIFFLTGKVVCESWGGKRRIDRILLRKDSPAQVVGYGFSSVLAGLTDHIPVTLSLKVATD</sequence>
<reference evidence="4" key="1">
    <citation type="submission" date="2015-10" db="EMBL/GenBank/DDBJ databases">
        <title>EvidentialGene: Evidence-directed Construction of Complete mRNA Transcriptomes without Genomes.</title>
        <authorList>
            <person name="Gilbert D.G."/>
        </authorList>
    </citation>
    <scope>NUCLEOTIDE SEQUENCE</scope>
</reference>
<proteinExistence type="inferred from homology"/>
<dbReference type="AlphaFoldDB" id="A0A0P5U067"/>
<dbReference type="EMBL" id="GDIQ01019429">
    <property type="protein sequence ID" value="JAN75308.1"/>
    <property type="molecule type" value="Transcribed_RNA"/>
</dbReference>
<evidence type="ECO:0000259" key="3">
    <source>
        <dbReference type="Pfam" id="PF03372"/>
    </source>
</evidence>
<dbReference type="EC" id="3.1.4.12" evidence="2"/>
<organism evidence="4">
    <name type="scientific">Daphnia magna</name>
    <dbReference type="NCBI Taxonomy" id="35525"/>
    <lineage>
        <taxon>Eukaryota</taxon>
        <taxon>Metazoa</taxon>
        <taxon>Ecdysozoa</taxon>
        <taxon>Arthropoda</taxon>
        <taxon>Crustacea</taxon>
        <taxon>Branchiopoda</taxon>
        <taxon>Diplostraca</taxon>
        <taxon>Cladocera</taxon>
        <taxon>Anomopoda</taxon>
        <taxon>Daphniidae</taxon>
        <taxon>Daphnia</taxon>
    </lineage>
</organism>
<dbReference type="PANTHER" id="PTHR16320:SF1">
    <property type="entry name" value="SPHINGOMYELINASE DDB_G0288017"/>
    <property type="match status" value="1"/>
</dbReference>
<dbReference type="Gene3D" id="3.60.10.10">
    <property type="entry name" value="Endonuclease/exonuclease/phosphatase"/>
    <property type="match status" value="1"/>
</dbReference>
<feature type="domain" description="Endonuclease/exonuclease/phosphatase" evidence="3">
    <location>
        <begin position="171"/>
        <end position="466"/>
    </location>
</feature>
<comment type="similarity">
    <text evidence="1">Belongs to the neutral sphingomyelinase family.</text>
</comment>
<dbReference type="InterPro" id="IPR038772">
    <property type="entry name" value="Sph/SMPD2-like"/>
</dbReference>
<protein>
    <recommendedName>
        <fullName evidence="2">sphingomyelin phosphodiesterase</fullName>
        <ecNumber evidence="2">3.1.4.12</ecNumber>
    </recommendedName>
</protein>
<dbReference type="GO" id="GO:0004767">
    <property type="term" value="F:sphingomyelin phosphodiesterase activity"/>
    <property type="evidence" value="ECO:0007669"/>
    <property type="project" value="UniProtKB-EC"/>
</dbReference>
<evidence type="ECO:0000313" key="4">
    <source>
        <dbReference type="EMBL" id="JAN75308.1"/>
    </source>
</evidence>
<dbReference type="OrthoDB" id="40902at2759"/>
<dbReference type="SUPFAM" id="SSF56219">
    <property type="entry name" value="DNase I-like"/>
    <property type="match status" value="1"/>
</dbReference>
<dbReference type="Pfam" id="PF03372">
    <property type="entry name" value="Exo_endo_phos"/>
    <property type="match status" value="1"/>
</dbReference>